<dbReference type="AlphaFoldDB" id="A0A239SR34"/>
<dbReference type="Gene3D" id="2.40.320.10">
    <property type="entry name" value="Hypothetical Protein Pfu-838710-001"/>
    <property type="match status" value="1"/>
</dbReference>
<dbReference type="PIRSF" id="PIRSF012526">
    <property type="entry name" value="CYTH_UCP012526"/>
    <property type="match status" value="1"/>
</dbReference>
<dbReference type="InterPro" id="IPR023577">
    <property type="entry name" value="CYTH_domain"/>
</dbReference>
<dbReference type="OrthoDB" id="384378at2"/>
<dbReference type="RefSeq" id="WP_018372708.1">
    <property type="nucleotide sequence ID" value="NZ_LT906439.1"/>
</dbReference>
<evidence type="ECO:0000313" key="2">
    <source>
        <dbReference type="EMBL" id="SNU87870.1"/>
    </source>
</evidence>
<accession>A0A239SR34</accession>
<dbReference type="SMART" id="SM01118">
    <property type="entry name" value="CYTH"/>
    <property type="match status" value="1"/>
</dbReference>
<dbReference type="KEGG" id="smen:SAMEA4412692_0810"/>
<gene>
    <name evidence="2" type="primary">yjbK</name>
    <name evidence="2" type="ORF">SAMEA4412692_00810</name>
</gene>
<name>A0A239SR34_9STRE</name>
<reference evidence="2 3" key="1">
    <citation type="submission" date="2017-06" db="EMBL/GenBank/DDBJ databases">
        <authorList>
            <consortium name="Pathogen Informatics"/>
        </authorList>
    </citation>
    <scope>NUCLEOTIDE SEQUENCE [LARGE SCALE GENOMIC DNA]</scope>
    <source>
        <strain evidence="2 3">NCTC13788</strain>
    </source>
</reference>
<protein>
    <submittedName>
        <fullName evidence="2">Adenylate cyclase family protein</fullName>
    </submittedName>
</protein>
<proteinExistence type="predicted"/>
<evidence type="ECO:0000259" key="1">
    <source>
        <dbReference type="PROSITE" id="PS51707"/>
    </source>
</evidence>
<sequence>MQQIEIEYKTLLSREEFDQLTAKFSDIPVVSQTNHYFDTADFALRKAKLSLRIRTLSNRAELTLKIPQTVGNIEHNLDLTLEDAKRMIATNRLEENKVTQLLQQDGFRLDNIQKVGDLTTHRREARLPIGLMALDENHYSGIVDYELELEVTDSKQGQKDFDHFLAQENIRFKYAKSKVARFVSTLKNELP</sequence>
<dbReference type="EMBL" id="LT906439">
    <property type="protein sequence ID" value="SNU87870.1"/>
    <property type="molecule type" value="Genomic_DNA"/>
</dbReference>
<evidence type="ECO:0000313" key="3">
    <source>
        <dbReference type="Proteomes" id="UP000215185"/>
    </source>
</evidence>
<organism evidence="2 3">
    <name type="scientific">Streptococcus merionis</name>
    <dbReference type="NCBI Taxonomy" id="400065"/>
    <lineage>
        <taxon>Bacteria</taxon>
        <taxon>Bacillati</taxon>
        <taxon>Bacillota</taxon>
        <taxon>Bacilli</taxon>
        <taxon>Lactobacillales</taxon>
        <taxon>Streptococcaceae</taxon>
        <taxon>Streptococcus</taxon>
    </lineage>
</organism>
<dbReference type="SUPFAM" id="SSF55154">
    <property type="entry name" value="CYTH-like phosphatases"/>
    <property type="match status" value="1"/>
</dbReference>
<dbReference type="InterPro" id="IPR009195">
    <property type="entry name" value="Uncharacterised_YjbK"/>
</dbReference>
<dbReference type="Proteomes" id="UP000215185">
    <property type="component" value="Chromosome 1"/>
</dbReference>
<dbReference type="eggNOG" id="COG4116">
    <property type="taxonomic scope" value="Bacteria"/>
</dbReference>
<dbReference type="PROSITE" id="PS51707">
    <property type="entry name" value="CYTH"/>
    <property type="match status" value="1"/>
</dbReference>
<dbReference type="CDD" id="cd07762">
    <property type="entry name" value="CYTH-like_Pase_1"/>
    <property type="match status" value="1"/>
</dbReference>
<dbReference type="STRING" id="1123308.GCA_000380085_00152"/>
<dbReference type="Pfam" id="PF01928">
    <property type="entry name" value="CYTH"/>
    <property type="match status" value="1"/>
</dbReference>
<feature type="domain" description="CYTH" evidence="1">
    <location>
        <begin position="3"/>
        <end position="189"/>
    </location>
</feature>
<keyword evidence="3" id="KW-1185">Reference proteome</keyword>
<dbReference type="InterPro" id="IPR033469">
    <property type="entry name" value="CYTH-like_dom_sf"/>
</dbReference>